<accession>A0A0C2MMU4</accession>
<dbReference type="EMBL" id="JWZT01004836">
    <property type="protein sequence ID" value="KII62961.1"/>
    <property type="molecule type" value="Genomic_DNA"/>
</dbReference>
<keyword evidence="2" id="KW-1185">Reference proteome</keyword>
<proteinExistence type="predicted"/>
<dbReference type="Proteomes" id="UP000031668">
    <property type="component" value="Unassembled WGS sequence"/>
</dbReference>
<name>A0A0C2MMU4_THEKT</name>
<sequence length="232" mass="26711">MEYPIEFIQSVRHTIKAICSCVPSNAVLMKYQLPCLHEIFCPERFIADIPGMCNLQKLSVSLKGFPGLPQLSKIKSCFIYGYQLFEISRQKIFFCVYNIHGGNATLAPQPKRVVACGRLFNKCRVLHYLVCVNRWVPGRDVTLKGIFLNPRERRRRFNEGFRPTIPEQDYSWFPEFSAVIHVMQINTVLSVINKQTRSSYYTFKLSKVCGDYSIAYFQNKSAKSQSTILAQA</sequence>
<organism evidence="1 2">
    <name type="scientific">Thelohanellus kitauei</name>
    <name type="common">Myxosporean</name>
    <dbReference type="NCBI Taxonomy" id="669202"/>
    <lineage>
        <taxon>Eukaryota</taxon>
        <taxon>Metazoa</taxon>
        <taxon>Cnidaria</taxon>
        <taxon>Myxozoa</taxon>
        <taxon>Myxosporea</taxon>
        <taxon>Bivalvulida</taxon>
        <taxon>Platysporina</taxon>
        <taxon>Myxobolidae</taxon>
        <taxon>Thelohanellus</taxon>
    </lineage>
</organism>
<gene>
    <name evidence="1" type="ORF">RF11_12166</name>
</gene>
<evidence type="ECO:0000313" key="2">
    <source>
        <dbReference type="Proteomes" id="UP000031668"/>
    </source>
</evidence>
<comment type="caution">
    <text evidence="1">The sequence shown here is derived from an EMBL/GenBank/DDBJ whole genome shotgun (WGS) entry which is preliminary data.</text>
</comment>
<evidence type="ECO:0000313" key="1">
    <source>
        <dbReference type="EMBL" id="KII62961.1"/>
    </source>
</evidence>
<reference evidence="1 2" key="1">
    <citation type="journal article" date="2014" name="Genome Biol. Evol.">
        <title>The genome of the myxosporean Thelohanellus kitauei shows adaptations to nutrient acquisition within its fish host.</title>
        <authorList>
            <person name="Yang Y."/>
            <person name="Xiong J."/>
            <person name="Zhou Z."/>
            <person name="Huo F."/>
            <person name="Miao W."/>
            <person name="Ran C."/>
            <person name="Liu Y."/>
            <person name="Zhang J."/>
            <person name="Feng J."/>
            <person name="Wang M."/>
            <person name="Wang M."/>
            <person name="Wang L."/>
            <person name="Yao B."/>
        </authorList>
    </citation>
    <scope>NUCLEOTIDE SEQUENCE [LARGE SCALE GENOMIC DNA]</scope>
    <source>
        <strain evidence="1">Wuqing</strain>
    </source>
</reference>
<protein>
    <submittedName>
        <fullName evidence="1">Uncharacterized protein</fullName>
    </submittedName>
</protein>
<dbReference type="AlphaFoldDB" id="A0A0C2MMU4"/>